<feature type="compositionally biased region" description="Polar residues" evidence="3">
    <location>
        <begin position="67"/>
        <end position="76"/>
    </location>
</feature>
<dbReference type="InterPro" id="IPR036383">
    <property type="entry name" value="TSP1_rpt_sf"/>
</dbReference>
<accession>A0A6J8B436</accession>
<keyword evidence="7" id="KW-1185">Reference proteome</keyword>
<evidence type="ECO:0000256" key="2">
    <source>
        <dbReference type="ARBA" id="ARBA00023157"/>
    </source>
</evidence>
<evidence type="ECO:0000256" key="3">
    <source>
        <dbReference type="SAM" id="MobiDB-lite"/>
    </source>
</evidence>
<dbReference type="SUPFAM" id="SSF82895">
    <property type="entry name" value="TSP-1 type 1 repeat"/>
    <property type="match status" value="2"/>
</dbReference>
<dbReference type="InterPro" id="IPR002859">
    <property type="entry name" value="PKD/REJ-like"/>
</dbReference>
<evidence type="ECO:0000313" key="7">
    <source>
        <dbReference type="Proteomes" id="UP000507470"/>
    </source>
</evidence>
<dbReference type="PANTHER" id="PTHR22906:SF21">
    <property type="entry name" value="SEMA DOMAIN-CONTAINING PROTEIN"/>
    <property type="match status" value="1"/>
</dbReference>
<dbReference type="Pfam" id="PF02010">
    <property type="entry name" value="REJ"/>
    <property type="match status" value="1"/>
</dbReference>
<name>A0A6J8B436_MYTCO</name>
<feature type="signal peptide" evidence="4">
    <location>
        <begin position="1"/>
        <end position="19"/>
    </location>
</feature>
<dbReference type="PROSITE" id="PS50092">
    <property type="entry name" value="TSP1"/>
    <property type="match status" value="1"/>
</dbReference>
<dbReference type="EMBL" id="CACVKT020002586">
    <property type="protein sequence ID" value="CAC5378678.1"/>
    <property type="molecule type" value="Genomic_DNA"/>
</dbReference>
<evidence type="ECO:0000256" key="1">
    <source>
        <dbReference type="ARBA" id="ARBA00022737"/>
    </source>
</evidence>
<evidence type="ECO:0000256" key="4">
    <source>
        <dbReference type="SAM" id="SignalP"/>
    </source>
</evidence>
<organism evidence="6 7">
    <name type="scientific">Mytilus coruscus</name>
    <name type="common">Sea mussel</name>
    <dbReference type="NCBI Taxonomy" id="42192"/>
    <lineage>
        <taxon>Eukaryota</taxon>
        <taxon>Metazoa</taxon>
        <taxon>Spiralia</taxon>
        <taxon>Lophotrochozoa</taxon>
        <taxon>Mollusca</taxon>
        <taxon>Bivalvia</taxon>
        <taxon>Autobranchia</taxon>
        <taxon>Pteriomorphia</taxon>
        <taxon>Mytilida</taxon>
        <taxon>Mytiloidea</taxon>
        <taxon>Mytilidae</taxon>
        <taxon>Mytilinae</taxon>
        <taxon>Mytilus</taxon>
    </lineage>
</organism>
<dbReference type="InterPro" id="IPR052065">
    <property type="entry name" value="Compl_asym_regulator"/>
</dbReference>
<dbReference type="Proteomes" id="UP000507470">
    <property type="component" value="Unassembled WGS sequence"/>
</dbReference>
<evidence type="ECO:0000259" key="5">
    <source>
        <dbReference type="Pfam" id="PF02010"/>
    </source>
</evidence>
<dbReference type="Gene3D" id="2.20.100.10">
    <property type="entry name" value="Thrombospondin type-1 (TSP1) repeat"/>
    <property type="match status" value="2"/>
</dbReference>
<reference evidence="6 7" key="1">
    <citation type="submission" date="2020-06" db="EMBL/GenBank/DDBJ databases">
        <authorList>
            <person name="Li R."/>
            <person name="Bekaert M."/>
        </authorList>
    </citation>
    <scope>NUCLEOTIDE SEQUENCE [LARGE SCALE GENOMIC DNA]</scope>
    <source>
        <strain evidence="7">wild</strain>
    </source>
</reference>
<dbReference type="PANTHER" id="PTHR22906">
    <property type="entry name" value="PROPERDIN"/>
    <property type="match status" value="1"/>
</dbReference>
<dbReference type="SMART" id="SM00209">
    <property type="entry name" value="TSP1"/>
    <property type="match status" value="2"/>
</dbReference>
<evidence type="ECO:0000313" key="6">
    <source>
        <dbReference type="EMBL" id="CAC5378678.1"/>
    </source>
</evidence>
<feature type="domain" description="PKD/REJ-like" evidence="5">
    <location>
        <begin position="309"/>
        <end position="436"/>
    </location>
</feature>
<feature type="chain" id="PRO_5026775046" evidence="4">
    <location>
        <begin position="20"/>
        <end position="875"/>
    </location>
</feature>
<keyword evidence="4" id="KW-0732">Signal</keyword>
<gene>
    <name evidence="6" type="ORF">MCOR_14840</name>
</gene>
<keyword evidence="1" id="KW-0677">Repeat</keyword>
<keyword evidence="2" id="KW-1015">Disulfide bond</keyword>
<dbReference type="InterPro" id="IPR000884">
    <property type="entry name" value="TSP1_rpt"/>
</dbReference>
<dbReference type="AlphaFoldDB" id="A0A6J8B436"/>
<protein>
    <submittedName>
        <fullName evidence="6">HMCN</fullName>
    </submittedName>
</protein>
<sequence length="875" mass="100599">MKLQILLLILLTVADTGYTTTDSISTNIQSTTTEEATESHTSELTSATDSSSKEIYNTTVTDSLTSESTDMYSTSTSEDHATLSPDDATSSYTTDVYSTVTSTVESYWLKWTAWGPCMYKPGSVDSCEGYHSRQRQFFSTGHWIKTDEQCQKCYFTTEKVNGNYSTWTEWEDCSTNCKGKTSRYRTCNNPPPCNGGRNCSVLGVDTLTKDCGPVDGGWSTWGEWSTCLPENMTSIYGIGNHTRSRNCSDPEPVCSGEPCEGIVNETGLCTVIPPCLTSEVFDQSYLSEDSPMVVYTSAKVIIEALSQNLCFTNTSIFYSWELFKRITDDNGTVTEIKENRTSSSFYFLLQPHDLKPGLYRLHVKIGYPEDFTHWMVESMYLKLEHPPPNTFIKGGTGRYIGEGSVNLDGKSGSYSLKNGPGDPSGLVFEWACLNFVTNDIYKLLSFKIDPLYVFLEQQNVEKWYNTDFLQEVNEKLIRINASTLYTHVQSLDNATGKLADDYNVTIRERYQTSYVAGQDDGSSRYDLFVNDNYTNYYYYVIETRPFQDFFHIKYMKELSKDAQPKIFKEIVLPSDNELVRNEYNELVNDLFYEGSLFVEHFMDFLDLLSDSYLTMLSLYNFEGVPIEDLTTNSPFLIILDDWLRTIKDIHDDLDLMISTINTYTSYVDIMEKGLQLTDYIKMDDFLQLYIRKTEKEFKHFYLDFLRDFYNIILQINQVDWNRLEMIEKNYTNWLYGLVDDNRCAHFSPKADGYAELQVQRQDVVNGVGYLIYLRAIFEGSYGYFVQHAQTIDGDPPELELECRLNCMKKTATTSILSLVAVCPFCTMSELTGATFSWNFKYFPFNTRKVADYPNWQDMMLSGLYDKIRWKKLHLQ</sequence>
<proteinExistence type="predicted"/>
<feature type="region of interest" description="Disordered" evidence="3">
    <location>
        <begin position="67"/>
        <end position="92"/>
    </location>
</feature>
<dbReference type="OrthoDB" id="6120486at2759"/>
<feature type="region of interest" description="Disordered" evidence="3">
    <location>
        <begin position="29"/>
        <end position="52"/>
    </location>
</feature>